<evidence type="ECO:0000313" key="2">
    <source>
        <dbReference type="EMBL" id="ETO11465.1"/>
    </source>
</evidence>
<keyword evidence="3" id="KW-1185">Reference proteome</keyword>
<dbReference type="EMBL" id="ASPP01022442">
    <property type="protein sequence ID" value="ETO11465.1"/>
    <property type="molecule type" value="Genomic_DNA"/>
</dbReference>
<protein>
    <submittedName>
        <fullName evidence="2">Uncharacterized protein</fullName>
    </submittedName>
</protein>
<organism evidence="2 3">
    <name type="scientific">Reticulomyxa filosa</name>
    <dbReference type="NCBI Taxonomy" id="46433"/>
    <lineage>
        <taxon>Eukaryota</taxon>
        <taxon>Sar</taxon>
        <taxon>Rhizaria</taxon>
        <taxon>Retaria</taxon>
        <taxon>Foraminifera</taxon>
        <taxon>Monothalamids</taxon>
        <taxon>Reticulomyxidae</taxon>
        <taxon>Reticulomyxa</taxon>
    </lineage>
</organism>
<feature type="region of interest" description="Disordered" evidence="1">
    <location>
        <begin position="81"/>
        <end position="104"/>
    </location>
</feature>
<sequence>ILTTLFLQILKEPKIVRLSPKEDNSKVSSKDELPNGNQFPFKEMKKILLHDIVHLEGNDIFGLRRFSGDTCVILIKNGSSGHVKKVSDGNVSQEEENDDNSSDENIWAQARAQQEIWSSSAQKSFKNKIQ</sequence>
<feature type="compositionally biased region" description="Acidic residues" evidence="1">
    <location>
        <begin position="93"/>
        <end position="102"/>
    </location>
</feature>
<comment type="caution">
    <text evidence="2">The sequence shown here is derived from an EMBL/GenBank/DDBJ whole genome shotgun (WGS) entry which is preliminary data.</text>
</comment>
<dbReference type="Proteomes" id="UP000023152">
    <property type="component" value="Unassembled WGS sequence"/>
</dbReference>
<feature type="non-terminal residue" evidence="2">
    <location>
        <position position="1"/>
    </location>
</feature>
<gene>
    <name evidence="2" type="ORF">RFI_25910</name>
</gene>
<name>X6MEJ9_RETFI</name>
<evidence type="ECO:0000313" key="3">
    <source>
        <dbReference type="Proteomes" id="UP000023152"/>
    </source>
</evidence>
<dbReference type="AlphaFoldDB" id="X6MEJ9"/>
<evidence type="ECO:0000256" key="1">
    <source>
        <dbReference type="SAM" id="MobiDB-lite"/>
    </source>
</evidence>
<accession>X6MEJ9</accession>
<reference evidence="2 3" key="1">
    <citation type="journal article" date="2013" name="Curr. Biol.">
        <title>The Genome of the Foraminiferan Reticulomyxa filosa.</title>
        <authorList>
            <person name="Glockner G."/>
            <person name="Hulsmann N."/>
            <person name="Schleicher M."/>
            <person name="Noegel A.A."/>
            <person name="Eichinger L."/>
            <person name="Gallinger C."/>
            <person name="Pawlowski J."/>
            <person name="Sierra R."/>
            <person name="Euteneuer U."/>
            <person name="Pillet L."/>
            <person name="Moustafa A."/>
            <person name="Platzer M."/>
            <person name="Groth M."/>
            <person name="Szafranski K."/>
            <person name="Schliwa M."/>
        </authorList>
    </citation>
    <scope>NUCLEOTIDE SEQUENCE [LARGE SCALE GENOMIC DNA]</scope>
</reference>
<proteinExistence type="predicted"/>